<protein>
    <submittedName>
        <fullName evidence="2">Glycosyl transferase family 1</fullName>
    </submittedName>
</protein>
<dbReference type="CDD" id="cd03801">
    <property type="entry name" value="GT4_PimA-like"/>
    <property type="match status" value="1"/>
</dbReference>
<dbReference type="Gene3D" id="3.40.50.2000">
    <property type="entry name" value="Glycogen Phosphorylase B"/>
    <property type="match status" value="2"/>
</dbReference>
<gene>
    <name evidence="2" type="ORF">I858_011585</name>
</gene>
<dbReference type="PANTHER" id="PTHR12526">
    <property type="entry name" value="GLYCOSYLTRANSFERASE"/>
    <property type="match status" value="1"/>
</dbReference>
<dbReference type="EMBL" id="CP016540">
    <property type="protein sequence ID" value="ANU27627.1"/>
    <property type="molecule type" value="Genomic_DNA"/>
</dbReference>
<dbReference type="GO" id="GO:0016757">
    <property type="term" value="F:glycosyltransferase activity"/>
    <property type="evidence" value="ECO:0007669"/>
    <property type="project" value="InterPro"/>
</dbReference>
<dbReference type="InterPro" id="IPR001296">
    <property type="entry name" value="Glyco_trans_1"/>
</dbReference>
<dbReference type="OrthoDB" id="9806653at2"/>
<keyword evidence="3" id="KW-1185">Reference proteome</keyword>
<dbReference type="Proteomes" id="UP000053354">
    <property type="component" value="Chromosome"/>
</dbReference>
<dbReference type="Pfam" id="PF00534">
    <property type="entry name" value="Glycos_transf_1"/>
    <property type="match status" value="1"/>
</dbReference>
<sequence length="369" mass="41586">MTRTKKGELIFVGPLPPPILGESIALQSLYNSEKLHRHYDVKKINLNRKDFERPGALSFEKLFRDSFAIMYTAYLSIRMKHPILYISISQTKMGLLRDCVMIQACKIIGHGKAVSHLHGNNLGGTIDATTGMTRKFIVNSLEKIDVGIVLGEKLASNYRGHVKRVEVVSNGIPADFILKNEVVPNKKKGPLSLLYLSNLMFEKGYVELIKATTALIQEGYDLRLDLVGGIQNEREFQEVKRYIEDNNMNELIQYHGLKQGEEKKRFFLKSDLMALPTKYRVEGQPMSIIEGMAAGLPIISADRGIIAELIKDCGVVIEPTVEGVKAAIKDLVVDDAERMRLGRISRETYEAFYTEDKYTDSLVAIFDEL</sequence>
<dbReference type="SUPFAM" id="SSF53756">
    <property type="entry name" value="UDP-Glycosyltransferase/glycogen phosphorylase"/>
    <property type="match status" value="1"/>
</dbReference>
<reference evidence="2" key="1">
    <citation type="submission" date="2016-10" db="EMBL/GenBank/DDBJ databases">
        <authorList>
            <person name="See-Too W.S."/>
        </authorList>
    </citation>
    <scope>NUCLEOTIDE SEQUENCE</scope>
    <source>
        <strain evidence="2">L10.15</strain>
    </source>
</reference>
<dbReference type="STRING" id="1302659.I858_011585"/>
<dbReference type="RefSeq" id="WP_049694707.1">
    <property type="nucleotide sequence ID" value="NZ_CP016540.2"/>
</dbReference>
<proteinExistence type="predicted"/>
<keyword evidence="2" id="KW-0808">Transferase</keyword>
<dbReference type="PANTHER" id="PTHR12526:SF630">
    <property type="entry name" value="GLYCOSYLTRANSFERASE"/>
    <property type="match status" value="1"/>
</dbReference>
<dbReference type="KEGG" id="pll:I858_011585"/>
<evidence type="ECO:0000259" key="1">
    <source>
        <dbReference type="Pfam" id="PF00534"/>
    </source>
</evidence>
<name>A0A1B1S346_9BACL</name>
<accession>A0A1B1S346</accession>
<evidence type="ECO:0000313" key="3">
    <source>
        <dbReference type="Proteomes" id="UP000053354"/>
    </source>
</evidence>
<organism evidence="2 3">
    <name type="scientific">Planococcus versutus</name>
    <dbReference type="NCBI Taxonomy" id="1302659"/>
    <lineage>
        <taxon>Bacteria</taxon>
        <taxon>Bacillati</taxon>
        <taxon>Bacillota</taxon>
        <taxon>Bacilli</taxon>
        <taxon>Bacillales</taxon>
        <taxon>Caryophanaceae</taxon>
        <taxon>Planococcus</taxon>
    </lineage>
</organism>
<dbReference type="AlphaFoldDB" id="A0A1B1S346"/>
<feature type="domain" description="Glycosyl transferase family 1" evidence="1">
    <location>
        <begin position="183"/>
        <end position="347"/>
    </location>
</feature>
<evidence type="ECO:0000313" key="2">
    <source>
        <dbReference type="EMBL" id="ANU27627.1"/>
    </source>
</evidence>